<keyword evidence="4" id="KW-0611">Plant defense</keyword>
<feature type="domain" description="Disease resistance protein winged helix" evidence="8">
    <location>
        <begin position="439"/>
        <end position="506"/>
    </location>
</feature>
<evidence type="ECO:0000256" key="1">
    <source>
        <dbReference type="ARBA" id="ARBA00022614"/>
    </source>
</evidence>
<evidence type="ECO:0000256" key="4">
    <source>
        <dbReference type="ARBA" id="ARBA00022821"/>
    </source>
</evidence>
<keyword evidence="2" id="KW-0677">Repeat</keyword>
<reference evidence="10 11" key="1">
    <citation type="submission" date="2024-11" db="EMBL/GenBank/DDBJ databases">
        <title>Chromosome-level genome assembly of Eucalyptus globulus Labill. provides insights into its genome evolution.</title>
        <authorList>
            <person name="Li X."/>
        </authorList>
    </citation>
    <scope>NUCLEOTIDE SEQUENCE [LARGE SCALE GENOMIC DNA]</scope>
    <source>
        <strain evidence="10">CL2024</strain>
        <tissue evidence="10">Fresh tender leaves</tissue>
    </source>
</reference>
<evidence type="ECO:0000259" key="6">
    <source>
        <dbReference type="Pfam" id="PF00931"/>
    </source>
</evidence>
<comment type="caution">
    <text evidence="10">The sequence shown here is derived from an EMBL/GenBank/DDBJ whole genome shotgun (WGS) entry which is preliminary data.</text>
</comment>
<gene>
    <name evidence="10" type="ORF">ACJRO7_011374</name>
</gene>
<evidence type="ECO:0000256" key="2">
    <source>
        <dbReference type="ARBA" id="ARBA00022737"/>
    </source>
</evidence>
<protein>
    <recommendedName>
        <fullName evidence="12">Disease resistance RPP13-like protein 1</fullName>
    </recommendedName>
</protein>
<dbReference type="PANTHER" id="PTHR36766">
    <property type="entry name" value="PLANT BROAD-SPECTRUM MILDEW RESISTANCE PROTEIN RPW8"/>
    <property type="match status" value="1"/>
</dbReference>
<keyword evidence="11" id="KW-1185">Reference proteome</keyword>
<dbReference type="Proteomes" id="UP001634007">
    <property type="component" value="Unassembled WGS sequence"/>
</dbReference>
<dbReference type="GO" id="GO:0051707">
    <property type="term" value="P:response to other organism"/>
    <property type="evidence" value="ECO:0007669"/>
    <property type="project" value="UniProtKB-ARBA"/>
</dbReference>
<evidence type="ECO:0008006" key="12">
    <source>
        <dbReference type="Google" id="ProtNLM"/>
    </source>
</evidence>
<keyword evidence="1" id="KW-0433">Leucine-rich repeat</keyword>
<dbReference type="Gene3D" id="1.20.5.4130">
    <property type="match status" value="1"/>
</dbReference>
<evidence type="ECO:0000259" key="8">
    <source>
        <dbReference type="Pfam" id="PF23559"/>
    </source>
</evidence>
<dbReference type="FunFam" id="1.10.10.10:FF:000322">
    <property type="entry name" value="Probable disease resistance protein At1g63360"/>
    <property type="match status" value="1"/>
</dbReference>
<dbReference type="GO" id="GO:0005524">
    <property type="term" value="F:ATP binding"/>
    <property type="evidence" value="ECO:0007669"/>
    <property type="project" value="UniProtKB-KW"/>
</dbReference>
<feature type="domain" description="Disease resistance N-terminal" evidence="7">
    <location>
        <begin position="7"/>
        <end position="100"/>
    </location>
</feature>
<dbReference type="PANTHER" id="PTHR36766:SF51">
    <property type="entry name" value="DISEASE RESISTANCE RPP13-LIKE PROTEIN 1"/>
    <property type="match status" value="1"/>
</dbReference>
<evidence type="ECO:0000313" key="10">
    <source>
        <dbReference type="EMBL" id="KAL3750363.1"/>
    </source>
</evidence>
<dbReference type="SUPFAM" id="SSF52058">
    <property type="entry name" value="L domain-like"/>
    <property type="match status" value="3"/>
</dbReference>
<dbReference type="InterPro" id="IPR056789">
    <property type="entry name" value="LRR_R13L1-DRL21"/>
</dbReference>
<dbReference type="EMBL" id="JBJKBG010000002">
    <property type="protein sequence ID" value="KAL3750363.1"/>
    <property type="molecule type" value="Genomic_DNA"/>
</dbReference>
<dbReference type="Pfam" id="PF25019">
    <property type="entry name" value="LRR_R13L1-DRL21"/>
    <property type="match status" value="1"/>
</dbReference>
<dbReference type="InterPro" id="IPR042197">
    <property type="entry name" value="Apaf_helical"/>
</dbReference>
<evidence type="ECO:0000259" key="9">
    <source>
        <dbReference type="Pfam" id="PF25019"/>
    </source>
</evidence>
<dbReference type="Gene3D" id="3.80.10.10">
    <property type="entry name" value="Ribonuclease Inhibitor"/>
    <property type="match status" value="5"/>
</dbReference>
<accession>A0ABD3LEY0</accession>
<dbReference type="Pfam" id="PF00931">
    <property type="entry name" value="NB-ARC"/>
    <property type="match status" value="1"/>
</dbReference>
<evidence type="ECO:0000313" key="11">
    <source>
        <dbReference type="Proteomes" id="UP001634007"/>
    </source>
</evidence>
<name>A0ABD3LEY0_EUCGL</name>
<feature type="domain" description="NB-ARC" evidence="6">
    <location>
        <begin position="180"/>
        <end position="348"/>
    </location>
</feature>
<feature type="domain" description="R13L1/DRL21-like LRR repeat region" evidence="9">
    <location>
        <begin position="697"/>
        <end position="823"/>
    </location>
</feature>
<dbReference type="Pfam" id="PF13855">
    <property type="entry name" value="LRR_8"/>
    <property type="match status" value="1"/>
</dbReference>
<dbReference type="InterPro" id="IPR036388">
    <property type="entry name" value="WH-like_DNA-bd_sf"/>
</dbReference>
<dbReference type="Pfam" id="PF23559">
    <property type="entry name" value="WHD_DRP"/>
    <property type="match status" value="1"/>
</dbReference>
<dbReference type="GO" id="GO:0006952">
    <property type="term" value="P:defense response"/>
    <property type="evidence" value="ECO:0007669"/>
    <property type="project" value="UniProtKB-KW"/>
</dbReference>
<organism evidence="10 11">
    <name type="scientific">Eucalyptus globulus</name>
    <name type="common">Tasmanian blue gum</name>
    <dbReference type="NCBI Taxonomy" id="34317"/>
    <lineage>
        <taxon>Eukaryota</taxon>
        <taxon>Viridiplantae</taxon>
        <taxon>Streptophyta</taxon>
        <taxon>Embryophyta</taxon>
        <taxon>Tracheophyta</taxon>
        <taxon>Spermatophyta</taxon>
        <taxon>Magnoliopsida</taxon>
        <taxon>eudicotyledons</taxon>
        <taxon>Gunneridae</taxon>
        <taxon>Pentapetalae</taxon>
        <taxon>rosids</taxon>
        <taxon>malvids</taxon>
        <taxon>Myrtales</taxon>
        <taxon>Myrtaceae</taxon>
        <taxon>Myrtoideae</taxon>
        <taxon>Eucalypteae</taxon>
        <taxon>Eucalyptus</taxon>
    </lineage>
</organism>
<dbReference type="Pfam" id="PF18052">
    <property type="entry name" value="Rx_N"/>
    <property type="match status" value="1"/>
</dbReference>
<dbReference type="InterPro" id="IPR001611">
    <property type="entry name" value="Leu-rich_rpt"/>
</dbReference>
<proteinExistence type="predicted"/>
<dbReference type="SUPFAM" id="SSF52540">
    <property type="entry name" value="P-loop containing nucleoside triphosphate hydrolases"/>
    <property type="match status" value="1"/>
</dbReference>
<sequence>MPITELFLGAFLQVLFDRLASPELLNFARREGIDMRLKKWEKMLESIKEVLDDAEDRQLTGHLGVKSWLEDLRNLAYDIEDLLDEFVTESAESKSKAESNTSKAHSLLSNCCFRLSPREFMLNHKMRSKMEEMDAKLLEIITQKDSLSLRENNEKRSTNRLQDKPIPTTHLIEGCFVGREDKKMEILKLLTEEEDDRTTTNIRVIPIVGMAGLGKTALAQQVFNDARVTSYFNVKAWTCVSDDFVMLAITKSILQKIDCTLSCEDKDLDWLQDKLKQNLSGRKFLVVLDDVWNENYGNWTILLKPFESGAKGSKIIVTTRNSHVAKIAGARPFTLEELSPKACVTLFAFHALGVKNFDHHPYLEALGLKIVEKCKGLPLAVKTLAGLLRTKVGPPEWQAILNSKIWDLPKERNDILPALKLSYLHLPSNLRRCFAYCAIFPKDYEIQRDKLIHWWIAEGLVDRKEAKSQWTTGLNYFNELVDRSLFQKASSNGLEFLMHDLVNDLAKLVAGASHYSSGEFEFVDDHNNASLARHASFLPSNYCMPERFEIYHRMQGLRSFISLEKQHRSSYVTQKVLHDLLSVLKYLRVLSLSHYNIREVPECIGKLRHLRHLNLSHTHIETLPKSIVALHNLEALILQGCHELIKLPEGMGKLINLRFLNITNTPNLRAMPLNIGNLLGLEILSKFIVGTENGSRLNELKNLKNLQEELCISDLHKVQEAREAKDANLLMKEGICRLNVQWCTNFENFRNEELETKVLDFLCPHQNLAHLKISSYGGLKFPSWLGSPTHVNIMHLHLHGCQRVKELPSLGQLSSLKELFIRDLNAICMVGSEFYGSKSPFPSLLTLEFKRMPLWEDWSHCIDAEEVGVVFPRLEHLVIQDCPMLIGRLPSQLSSLVNLKINSCPRLEASPSFNSLPSLNELKFEGCNERVLHSLVNLASLTALNINDVAELTCLNHGFTSSLIKLEKLTIEKCAKLIYLWQDGDVIRNLNCLKRLVVCSCSEFIYFVAEEGDIELPGNLETIELIECVNLEKLPSKMHTLSSLRDLRIFNCPKLVSFPEICIPTSLTSLNIEFCKMLQSLPRGLSAHLDEPSSSSSNTHSDIISCLQDLRISECNSLTSSPFSEGIFLPTTLKRLEISYCRGVESLAEINLDRLQSLQEIGIWDLKNLRSLPQGLHKLSRLTFLYLRNCPALELECFPPLPPSISRFILHGCPKIKSLPNQLHRLTSLRFLSISGWESLTHFPDGGLPPQLESLTILKCENMKQPVREWLTPLTSLQILDINGSVGGVGEEEDLVLPLPSSLLHIHINHMGKVERLSSSLPPSLRSLDIQCCLKLRELPQDGLPPSLEHLRINNCPILKERCKKETGCYWPLIREIPWFHMS</sequence>
<dbReference type="Gene3D" id="3.40.50.300">
    <property type="entry name" value="P-loop containing nucleotide triphosphate hydrolases"/>
    <property type="match status" value="1"/>
</dbReference>
<evidence type="ECO:0000256" key="3">
    <source>
        <dbReference type="ARBA" id="ARBA00022741"/>
    </source>
</evidence>
<dbReference type="InterPro" id="IPR027417">
    <property type="entry name" value="P-loop_NTPase"/>
</dbReference>
<dbReference type="Gene3D" id="1.10.10.10">
    <property type="entry name" value="Winged helix-like DNA-binding domain superfamily/Winged helix DNA-binding domain"/>
    <property type="match status" value="1"/>
</dbReference>
<keyword evidence="5" id="KW-0067">ATP-binding</keyword>
<evidence type="ECO:0000256" key="5">
    <source>
        <dbReference type="ARBA" id="ARBA00022840"/>
    </source>
</evidence>
<evidence type="ECO:0000259" key="7">
    <source>
        <dbReference type="Pfam" id="PF18052"/>
    </source>
</evidence>
<dbReference type="Gene3D" id="1.10.8.430">
    <property type="entry name" value="Helical domain of apoptotic protease-activating factors"/>
    <property type="match status" value="1"/>
</dbReference>
<dbReference type="InterPro" id="IPR058922">
    <property type="entry name" value="WHD_DRP"/>
</dbReference>
<dbReference type="FunFam" id="3.40.50.300:FF:001091">
    <property type="entry name" value="Probable disease resistance protein At1g61300"/>
    <property type="match status" value="1"/>
</dbReference>
<dbReference type="InterPro" id="IPR032675">
    <property type="entry name" value="LRR_dom_sf"/>
</dbReference>
<dbReference type="PRINTS" id="PR00364">
    <property type="entry name" value="DISEASERSIST"/>
</dbReference>
<dbReference type="InterPro" id="IPR002182">
    <property type="entry name" value="NB-ARC"/>
</dbReference>
<dbReference type="InterPro" id="IPR041118">
    <property type="entry name" value="Rx_N"/>
</dbReference>
<keyword evidence="3" id="KW-0547">Nucleotide-binding</keyword>